<evidence type="ECO:0000313" key="3">
    <source>
        <dbReference type="Proteomes" id="UP001183648"/>
    </source>
</evidence>
<gene>
    <name evidence="2" type="ORF">J2S63_002151</name>
</gene>
<dbReference type="InterPro" id="IPR032710">
    <property type="entry name" value="NTF2-like_dom_sf"/>
</dbReference>
<dbReference type="RefSeq" id="WP_310301903.1">
    <property type="nucleotide sequence ID" value="NZ_BAAAPS010000008.1"/>
</dbReference>
<dbReference type="Pfam" id="PF12680">
    <property type="entry name" value="SnoaL_2"/>
    <property type="match status" value="1"/>
</dbReference>
<dbReference type="InterPro" id="IPR037401">
    <property type="entry name" value="SnoaL-like"/>
</dbReference>
<keyword evidence="3" id="KW-1185">Reference proteome</keyword>
<feature type="domain" description="SnoaL-like" evidence="1">
    <location>
        <begin position="24"/>
        <end position="132"/>
    </location>
</feature>
<comment type="caution">
    <text evidence="2">The sequence shown here is derived from an EMBL/GenBank/DDBJ whole genome shotgun (WGS) entry which is preliminary data.</text>
</comment>
<evidence type="ECO:0000313" key="2">
    <source>
        <dbReference type="EMBL" id="MDR7362598.1"/>
    </source>
</evidence>
<dbReference type="SUPFAM" id="SSF54427">
    <property type="entry name" value="NTF2-like"/>
    <property type="match status" value="1"/>
</dbReference>
<dbReference type="Gene3D" id="3.10.450.50">
    <property type="match status" value="1"/>
</dbReference>
<organism evidence="2 3">
    <name type="scientific">Nocardioides marmoribigeumensis</name>
    <dbReference type="NCBI Taxonomy" id="433649"/>
    <lineage>
        <taxon>Bacteria</taxon>
        <taxon>Bacillati</taxon>
        <taxon>Actinomycetota</taxon>
        <taxon>Actinomycetes</taxon>
        <taxon>Propionibacteriales</taxon>
        <taxon>Nocardioidaceae</taxon>
        <taxon>Nocardioides</taxon>
    </lineage>
</organism>
<evidence type="ECO:0000259" key="1">
    <source>
        <dbReference type="Pfam" id="PF12680"/>
    </source>
</evidence>
<dbReference type="Proteomes" id="UP001183648">
    <property type="component" value="Unassembled WGS sequence"/>
</dbReference>
<protein>
    <submittedName>
        <fullName evidence="2">Ketosteroid isomerase-like protein</fullName>
    </submittedName>
</protein>
<accession>A0ABU2BVE0</accession>
<name>A0ABU2BVE0_9ACTN</name>
<proteinExistence type="predicted"/>
<dbReference type="EMBL" id="JAVDYG010000001">
    <property type="protein sequence ID" value="MDR7362598.1"/>
    <property type="molecule type" value="Genomic_DNA"/>
</dbReference>
<reference evidence="2 3" key="1">
    <citation type="submission" date="2023-07" db="EMBL/GenBank/DDBJ databases">
        <title>Sequencing the genomes of 1000 actinobacteria strains.</title>
        <authorList>
            <person name="Klenk H.-P."/>
        </authorList>
    </citation>
    <scope>NUCLEOTIDE SEQUENCE [LARGE SCALE GENOMIC DNA]</scope>
    <source>
        <strain evidence="2 3">DSM 19426</strain>
    </source>
</reference>
<sequence>MPDLPDQIIWNAPDGDHPARRASQRSYAAVIAKDKDTWLTLFAPDAVLEDPVGPSFFDPEGQGHRGLEAISAFWDLAIAPIKEFTFTIKDSFAGGNSCANVGTFSTLMEDGTRADTELVAVYRLDEEGRIRSMCAHWEVERTMATLRKD</sequence>